<dbReference type="Gene3D" id="2.170.270.10">
    <property type="entry name" value="SET domain"/>
    <property type="match status" value="1"/>
</dbReference>
<evidence type="ECO:0000256" key="4">
    <source>
        <dbReference type="PROSITE-ProRule" id="PRU00134"/>
    </source>
</evidence>
<keyword evidence="7" id="KW-1185">Reference proteome</keyword>
<keyword evidence="3" id="KW-0862">Zinc</keyword>
<evidence type="ECO:0000313" key="6">
    <source>
        <dbReference type="EMBL" id="VVC89788.1"/>
    </source>
</evidence>
<evidence type="ECO:0000313" key="7">
    <source>
        <dbReference type="Proteomes" id="UP000324832"/>
    </source>
</evidence>
<evidence type="ECO:0000256" key="1">
    <source>
        <dbReference type="ARBA" id="ARBA00022723"/>
    </source>
</evidence>
<dbReference type="Gene3D" id="6.10.140.2220">
    <property type="match status" value="2"/>
</dbReference>
<dbReference type="InterPro" id="IPR053010">
    <property type="entry name" value="SET_SmydA-8"/>
</dbReference>
<sequence>MPDAGVCAVCSSAAEQKCSNCQSVHYCSREHQKQHWKSHKHTCAPVRVKVDPKLGRYVEAAKSIKAGDIILKEVPLITGPAQVTPAVCLGCYKLLEQSKTVQCELCGWPFCSEECTTLDVHKPECHYTQQRGDKVTITNYGDPHPNYQCITVLRCLYQRDHNQILWEKLQALESQCEARRRTPKWQSDKKMIADFICNFFKLGKLFSEDEIMKCCGIIQMNGHEVPLVEPEYICIFETISVVEHNCKANSNKSFTSNGSMLLCAAVDIAPGSHVTACATDPMLGTESRRHQLAESKFLECSCERCSDVTEYNTMFSAVKCKKKDCSGYLLPETFLVPILGITQCGDKKSPNDNRFWNCSVCEDAVSDGIIQRMLQDIARELTVTTQEGPDACERLISHCAGYLHPNHYYLADVSLALAQMIGQDGLRTLSDDRLLLKAQLCRKYADLLETLAPAETRLRGSLLFELHAAIAESGHRKSSNEGAVVFFGHLTESRKILMEAISLLRHEPPELPEGQILRQARVNLMQIDELISALSKEIPLSI</sequence>
<reference evidence="6 7" key="1">
    <citation type="submission" date="2017-07" db="EMBL/GenBank/DDBJ databases">
        <authorList>
            <person name="Talla V."/>
            <person name="Backstrom N."/>
        </authorList>
    </citation>
    <scope>NUCLEOTIDE SEQUENCE [LARGE SCALE GENOMIC DNA]</scope>
</reference>
<dbReference type="PROSITE" id="PS50865">
    <property type="entry name" value="ZF_MYND_2"/>
    <property type="match status" value="1"/>
</dbReference>
<keyword evidence="2 4" id="KW-0863">Zinc-finger</keyword>
<organism evidence="6 7">
    <name type="scientific">Leptidea sinapis</name>
    <dbReference type="NCBI Taxonomy" id="189913"/>
    <lineage>
        <taxon>Eukaryota</taxon>
        <taxon>Metazoa</taxon>
        <taxon>Ecdysozoa</taxon>
        <taxon>Arthropoda</taxon>
        <taxon>Hexapoda</taxon>
        <taxon>Insecta</taxon>
        <taxon>Pterygota</taxon>
        <taxon>Neoptera</taxon>
        <taxon>Endopterygota</taxon>
        <taxon>Lepidoptera</taxon>
        <taxon>Glossata</taxon>
        <taxon>Ditrysia</taxon>
        <taxon>Papilionoidea</taxon>
        <taxon>Pieridae</taxon>
        <taxon>Dismorphiinae</taxon>
        <taxon>Leptidea</taxon>
    </lineage>
</organism>
<dbReference type="PROSITE" id="PS01360">
    <property type="entry name" value="ZF_MYND_1"/>
    <property type="match status" value="1"/>
</dbReference>
<feature type="domain" description="MYND-type" evidence="5">
    <location>
        <begin position="7"/>
        <end position="43"/>
    </location>
</feature>
<proteinExistence type="predicted"/>
<name>A0A5E4PX92_9NEOP</name>
<dbReference type="Gene3D" id="1.10.220.160">
    <property type="match status" value="1"/>
</dbReference>
<dbReference type="AlphaFoldDB" id="A0A5E4PX92"/>
<dbReference type="EMBL" id="FZQP02000626">
    <property type="protein sequence ID" value="VVC89788.1"/>
    <property type="molecule type" value="Genomic_DNA"/>
</dbReference>
<dbReference type="Proteomes" id="UP000324832">
    <property type="component" value="Unassembled WGS sequence"/>
</dbReference>
<dbReference type="PANTHER" id="PTHR46455:SF4">
    <property type="entry name" value="GH11294P"/>
    <property type="match status" value="1"/>
</dbReference>
<protein>
    <recommendedName>
        <fullName evidence="5">MYND-type domain-containing protein</fullName>
    </recommendedName>
</protein>
<evidence type="ECO:0000259" key="5">
    <source>
        <dbReference type="PROSITE" id="PS50865"/>
    </source>
</evidence>
<dbReference type="InterPro" id="IPR002893">
    <property type="entry name" value="Znf_MYND"/>
</dbReference>
<dbReference type="Pfam" id="PF01753">
    <property type="entry name" value="zf-MYND"/>
    <property type="match status" value="1"/>
</dbReference>
<dbReference type="GO" id="GO:0008270">
    <property type="term" value="F:zinc ion binding"/>
    <property type="evidence" value="ECO:0007669"/>
    <property type="project" value="UniProtKB-KW"/>
</dbReference>
<evidence type="ECO:0000256" key="3">
    <source>
        <dbReference type="ARBA" id="ARBA00022833"/>
    </source>
</evidence>
<dbReference type="PANTHER" id="PTHR46455">
    <property type="entry name" value="SET AND MYND DOMAIN CONTAINING, ARTHROPOD-SPECIFIC, MEMBER 4, ISOFORM A"/>
    <property type="match status" value="1"/>
</dbReference>
<gene>
    <name evidence="6" type="ORF">LSINAPIS_LOCUS2837</name>
</gene>
<dbReference type="InterPro" id="IPR046341">
    <property type="entry name" value="SET_dom_sf"/>
</dbReference>
<accession>A0A5E4PX92</accession>
<dbReference type="SUPFAM" id="SSF82199">
    <property type="entry name" value="SET domain"/>
    <property type="match status" value="1"/>
</dbReference>
<evidence type="ECO:0000256" key="2">
    <source>
        <dbReference type="ARBA" id="ARBA00022771"/>
    </source>
</evidence>
<keyword evidence="1" id="KW-0479">Metal-binding</keyword>